<organism evidence="2">
    <name type="scientific">Solanum lycopersicum</name>
    <name type="common">Tomato</name>
    <name type="synonym">Lycopersicon esculentum</name>
    <dbReference type="NCBI Taxonomy" id="4081"/>
    <lineage>
        <taxon>Eukaryota</taxon>
        <taxon>Viridiplantae</taxon>
        <taxon>Streptophyta</taxon>
        <taxon>Embryophyta</taxon>
        <taxon>Tracheophyta</taxon>
        <taxon>Spermatophyta</taxon>
        <taxon>Magnoliopsida</taxon>
        <taxon>eudicotyledons</taxon>
        <taxon>Gunneridae</taxon>
        <taxon>Pentapetalae</taxon>
        <taxon>asterids</taxon>
        <taxon>lamiids</taxon>
        <taxon>Solanales</taxon>
        <taxon>Solanaceae</taxon>
        <taxon>Solanoideae</taxon>
        <taxon>Solaneae</taxon>
        <taxon>Solanum</taxon>
        <taxon>Solanum subgen. Lycopersicon</taxon>
    </lineage>
</organism>
<evidence type="ECO:0000313" key="2">
    <source>
        <dbReference type="EnsemblPlants" id="Solyc03g063585.1.1"/>
    </source>
</evidence>
<reference evidence="2" key="1">
    <citation type="journal article" date="2012" name="Nature">
        <title>The tomato genome sequence provides insights into fleshy fruit evolution.</title>
        <authorList>
            <consortium name="Tomato Genome Consortium"/>
        </authorList>
    </citation>
    <scope>NUCLEOTIDE SEQUENCE [LARGE SCALE GENOMIC DNA]</scope>
    <source>
        <strain evidence="2">cv. Heinz 1706</strain>
    </source>
</reference>
<accession>A0A3Q7FLA6</accession>
<dbReference type="OrthoDB" id="1305245at2759"/>
<gene>
    <name evidence="2" type="primary">LOC104646303</name>
</gene>
<dbReference type="Gramene" id="Solyc03g063585.1.1">
    <property type="protein sequence ID" value="Solyc03g063585.1.1"/>
    <property type="gene ID" value="Solyc03g063585.1"/>
</dbReference>
<dbReference type="OMA" id="DFTIHNH"/>
<dbReference type="InParanoid" id="A0A3Q7FLA6"/>
<evidence type="ECO:0000256" key="1">
    <source>
        <dbReference type="SAM" id="MobiDB-lite"/>
    </source>
</evidence>
<dbReference type="AlphaFoldDB" id="A0A3Q7FLA6"/>
<feature type="compositionally biased region" description="Gly residues" evidence="1">
    <location>
        <begin position="12"/>
        <end position="25"/>
    </location>
</feature>
<dbReference type="PaxDb" id="4081-Solyc03g063590.1.1"/>
<protein>
    <submittedName>
        <fullName evidence="2">Uncharacterized protein</fullName>
    </submittedName>
</protein>
<dbReference type="Proteomes" id="UP000004994">
    <property type="component" value="Chromosome 3"/>
</dbReference>
<dbReference type="EnsemblPlants" id="Solyc03g063585.1.1">
    <property type="protein sequence ID" value="Solyc03g063585.1.1"/>
    <property type="gene ID" value="Solyc03g063585.1"/>
</dbReference>
<reference evidence="2" key="2">
    <citation type="submission" date="2019-01" db="UniProtKB">
        <authorList>
            <consortium name="EnsemblPlants"/>
        </authorList>
    </citation>
    <scope>IDENTIFICATION</scope>
    <source>
        <strain evidence="2">cv. Heinz 1706</strain>
    </source>
</reference>
<name>A0A3Q7FLA6_SOLLC</name>
<keyword evidence="3" id="KW-1185">Reference proteome</keyword>
<evidence type="ECO:0000313" key="3">
    <source>
        <dbReference type="Proteomes" id="UP000004994"/>
    </source>
</evidence>
<feature type="region of interest" description="Disordered" evidence="1">
    <location>
        <begin position="1"/>
        <end position="25"/>
    </location>
</feature>
<sequence length="165" mass="18496">MKQDAINDFGPTGRGRGTGTGVAGRGRGIVTTVARRRRGRERGTCVAATTTDVPCATGGVKRPRMVGMGILHTQSDFTIHNHVMPMNSSIVTGNLGHHKPRSRLKWKGKDVVTQQGLQEMRENKRRTRPNADDVGYGDCFSLIFELFLKQLCSYDYFRLIFYLFF</sequence>
<proteinExistence type="predicted"/>